<dbReference type="Gene3D" id="3.40.140.10">
    <property type="entry name" value="Cytidine Deaminase, domain 2"/>
    <property type="match status" value="1"/>
</dbReference>
<evidence type="ECO:0000313" key="3">
    <source>
        <dbReference type="Proteomes" id="UP000274922"/>
    </source>
</evidence>
<feature type="non-terminal residue" evidence="2">
    <location>
        <position position="1"/>
    </location>
</feature>
<organism evidence="2 3">
    <name type="scientific">Caulochytrium protostelioides</name>
    <dbReference type="NCBI Taxonomy" id="1555241"/>
    <lineage>
        <taxon>Eukaryota</taxon>
        <taxon>Fungi</taxon>
        <taxon>Fungi incertae sedis</taxon>
        <taxon>Chytridiomycota</taxon>
        <taxon>Chytridiomycota incertae sedis</taxon>
        <taxon>Chytridiomycetes</taxon>
        <taxon>Caulochytriales</taxon>
        <taxon>Caulochytriaceae</taxon>
        <taxon>Caulochytrium</taxon>
    </lineage>
</organism>
<feature type="non-terminal residue" evidence="2">
    <location>
        <position position="377"/>
    </location>
</feature>
<keyword evidence="3" id="KW-1185">Reference proteome</keyword>
<evidence type="ECO:0000259" key="1">
    <source>
        <dbReference type="PROSITE" id="PS50249"/>
    </source>
</evidence>
<dbReference type="AlphaFoldDB" id="A0A4P9XDP3"/>
<dbReference type="Proteomes" id="UP000274922">
    <property type="component" value="Unassembled WGS sequence"/>
</dbReference>
<evidence type="ECO:0000313" key="2">
    <source>
        <dbReference type="EMBL" id="RKP03644.1"/>
    </source>
</evidence>
<gene>
    <name evidence="2" type="ORF">CXG81DRAFT_6699</name>
</gene>
<accession>A0A4P9XDP3</accession>
<dbReference type="EMBL" id="ML014120">
    <property type="protein sequence ID" value="RKP03644.1"/>
    <property type="molecule type" value="Genomic_DNA"/>
</dbReference>
<dbReference type="InterPro" id="IPR000555">
    <property type="entry name" value="JAMM/MPN+_dom"/>
</dbReference>
<dbReference type="InterPro" id="IPR037518">
    <property type="entry name" value="MPN"/>
</dbReference>
<dbReference type="OrthoDB" id="10265695at2759"/>
<protein>
    <recommendedName>
        <fullName evidence="1">MPN domain-containing protein</fullName>
    </recommendedName>
</protein>
<reference evidence="3" key="1">
    <citation type="journal article" date="2018" name="Nat. Microbiol.">
        <title>Leveraging single-cell genomics to expand the fungal tree of life.</title>
        <authorList>
            <person name="Ahrendt S.R."/>
            <person name="Quandt C.A."/>
            <person name="Ciobanu D."/>
            <person name="Clum A."/>
            <person name="Salamov A."/>
            <person name="Andreopoulos B."/>
            <person name="Cheng J.F."/>
            <person name="Woyke T."/>
            <person name="Pelin A."/>
            <person name="Henrissat B."/>
            <person name="Reynolds N.K."/>
            <person name="Benny G.L."/>
            <person name="Smith M.E."/>
            <person name="James T.Y."/>
            <person name="Grigoriev I.V."/>
        </authorList>
    </citation>
    <scope>NUCLEOTIDE SEQUENCE [LARGE SCALE GENOMIC DNA]</scope>
    <source>
        <strain evidence="3">ATCC 52028</strain>
    </source>
</reference>
<dbReference type="PANTHER" id="PTHR10410">
    <property type="entry name" value="EUKARYOTIC TRANSLATION INITIATION FACTOR 3 -RELATED"/>
    <property type="match status" value="1"/>
</dbReference>
<proteinExistence type="predicted"/>
<sequence>VILDASVALQIIQSAGSSSASFTESVSGQLLGIDRVGRIEATASFPFMNKQAASADATDVAETSDVSQYDHHRQMLSVYHSTRYEASPVGWYHATAAPIVPWTQPSFIETQLSYQRTLPRSLALVYSAPQTALTSNLSFKAFRLTPAFMRLFASAQQTDAAGHKTHNAHSKGSFTLEALAREGISPADIFEVLEVQIKNSALLNAFLWNWEATQTAPAAKSSRFTAPTSAYAAASADLIGHPSLPFSMPPASGLNLNSDAPLTNHLTSLMVTLENLHHTHNRALSSWHRHLDNAQREHAASVQKKKLENAAAIAAGKEPIYPEASLTATASAEVAKVLAEEPSRYDMLLTLNQIEEEVEQMTTGANTGLVKAFLAKA</sequence>
<dbReference type="STRING" id="1555241.A0A4P9XDP3"/>
<feature type="domain" description="MPN" evidence="1">
    <location>
        <begin position="1"/>
        <end position="148"/>
    </location>
</feature>
<dbReference type="GO" id="GO:0008237">
    <property type="term" value="F:metallopeptidase activity"/>
    <property type="evidence" value="ECO:0007669"/>
    <property type="project" value="InterPro"/>
</dbReference>
<dbReference type="PROSITE" id="PS50249">
    <property type="entry name" value="MPN"/>
    <property type="match status" value="1"/>
</dbReference>
<name>A0A4P9XDP3_9FUNG</name>
<dbReference type="InterPro" id="IPR050242">
    <property type="entry name" value="JAMM_MPN+_peptidase_M67A"/>
</dbReference>
<dbReference type="Pfam" id="PF01398">
    <property type="entry name" value="JAB"/>
    <property type="match status" value="1"/>
</dbReference>